<dbReference type="GO" id="GO:0010906">
    <property type="term" value="P:regulation of glucose metabolic process"/>
    <property type="evidence" value="ECO:0007669"/>
    <property type="project" value="TreeGrafter"/>
</dbReference>
<dbReference type="AlphaFoldDB" id="A0A9N8EYV6"/>
<organism evidence="5 6">
    <name type="scientific">Seminavis robusta</name>
    <dbReference type="NCBI Taxonomy" id="568900"/>
    <lineage>
        <taxon>Eukaryota</taxon>
        <taxon>Sar</taxon>
        <taxon>Stramenopiles</taxon>
        <taxon>Ochrophyta</taxon>
        <taxon>Bacillariophyta</taxon>
        <taxon>Bacillariophyceae</taxon>
        <taxon>Bacillariophycidae</taxon>
        <taxon>Naviculales</taxon>
        <taxon>Naviculaceae</taxon>
        <taxon>Seminavis</taxon>
    </lineage>
</organism>
<keyword evidence="1" id="KW-0067">ATP-binding</keyword>
<feature type="domain" description="Histidine kinase/HSP90-like ATPase" evidence="4">
    <location>
        <begin position="308"/>
        <end position="440"/>
    </location>
</feature>
<keyword evidence="1" id="KW-0547">Nucleotide-binding</keyword>
<dbReference type="Pfam" id="PF02518">
    <property type="entry name" value="HATPase_c"/>
    <property type="match status" value="1"/>
</dbReference>
<evidence type="ECO:0000259" key="4">
    <source>
        <dbReference type="Pfam" id="PF02518"/>
    </source>
</evidence>
<accession>A0A9N8EYV6</accession>
<keyword evidence="1" id="KW-0496">Mitochondrion</keyword>
<comment type="subcellular location">
    <subcellularLocation>
        <location evidence="1">Mitochondrion matrix</location>
    </subcellularLocation>
</comment>
<dbReference type="OrthoDB" id="46890at2759"/>
<dbReference type="Gene3D" id="1.20.140.20">
    <property type="entry name" value="Alpha-ketoacid/pyruvate dehydrogenase kinase, N-terminal domain"/>
    <property type="match status" value="1"/>
</dbReference>
<dbReference type="Gene3D" id="3.30.565.10">
    <property type="entry name" value="Histidine kinase-like ATPase, C-terminal domain"/>
    <property type="match status" value="1"/>
</dbReference>
<name>A0A9N8EYV6_9STRA</name>
<dbReference type="GO" id="GO:0004740">
    <property type="term" value="F:pyruvate dehydrogenase (acetyl-transferring) kinase activity"/>
    <property type="evidence" value="ECO:0007669"/>
    <property type="project" value="TreeGrafter"/>
</dbReference>
<gene>
    <name evidence="5" type="ORF">SEMRO_2476_G328770.1</name>
</gene>
<keyword evidence="1" id="KW-0808">Transferase</keyword>
<keyword evidence="5" id="KW-0670">Pyruvate</keyword>
<evidence type="ECO:0000256" key="1">
    <source>
        <dbReference type="RuleBase" id="RU366032"/>
    </source>
</evidence>
<sequence length="487" mass="54870">MASAAAAAILPITETAATRMTAGAAGKIVRWTKNSLARNKQAMIDPSNFSRVLAPPVLDLARDVSLRLQDQRSQVEKLQDYVTKSLEGGSLGSVSQENIDPNVGTPTAEKNKKVIATSSQPYWWNQLQKEEKTMMTSEERQKRRQALEKARQNLHNLNKLHENTQEIAETFWAHLETNKMENPVLDKREQKWLKATFRQIRDRHALTVEDLAEFAITTRPYWDPALPLDDTVMDFLRGRMGVQLLCEHALSPKGMIYKDCHLLSVLEDATNEAQLLCESHYSHLVTAAPEVVIVTQTIDRSDEFTIVQPWIHYVLVELLKNAMAVSMERMTKEMEASSCSNVLPPTIFIAIDDHHDEEDKSYLSIDVLDQGGGFKNPDLAQNTDILFDFVRTKKTMWDRLDDQQTYAETRSPMQGLGVGLCLSRLMMQHFGGTVELASHPPLSLRKKQSLIGDSSVVDSLEAGCIASIKLLKDLDHKEPLYASDDDE</sequence>
<comment type="caution">
    <text evidence="5">The sequence shown here is derived from an EMBL/GenBank/DDBJ whole genome shotgun (WGS) entry which is preliminary data.</text>
</comment>
<dbReference type="PANTHER" id="PTHR11947:SF3">
    <property type="entry name" value="[PYRUVATE DEHYDROGENASE (ACETYL-TRANSFERRING)] KINASE, MITOCHONDRIAL"/>
    <property type="match status" value="1"/>
</dbReference>
<comment type="similarity">
    <text evidence="1">Belongs to the PDK/BCKDK protein kinase family.</text>
</comment>
<dbReference type="InterPro" id="IPR039028">
    <property type="entry name" value="BCKD/PDK"/>
</dbReference>
<keyword evidence="2" id="KW-0175">Coiled coil</keyword>
<feature type="region of interest" description="Disordered" evidence="3">
    <location>
        <begin position="89"/>
        <end position="112"/>
    </location>
</feature>
<dbReference type="InterPro" id="IPR036784">
    <property type="entry name" value="AK/P_DHK_N_sf"/>
</dbReference>
<evidence type="ECO:0000256" key="3">
    <source>
        <dbReference type="SAM" id="MobiDB-lite"/>
    </source>
</evidence>
<dbReference type="Proteomes" id="UP001153069">
    <property type="component" value="Unassembled WGS sequence"/>
</dbReference>
<dbReference type="PANTHER" id="PTHR11947">
    <property type="entry name" value="PYRUVATE DEHYDROGENASE KINASE"/>
    <property type="match status" value="1"/>
</dbReference>
<dbReference type="SUPFAM" id="SSF55874">
    <property type="entry name" value="ATPase domain of HSP90 chaperone/DNA topoisomerase II/histidine kinase"/>
    <property type="match status" value="1"/>
</dbReference>
<dbReference type="InterPro" id="IPR036890">
    <property type="entry name" value="HATPase_C_sf"/>
</dbReference>
<protein>
    <recommendedName>
        <fullName evidence="1">Protein-serine/threonine kinase</fullName>
        <ecNumber evidence="1">2.7.11.-</ecNumber>
    </recommendedName>
</protein>
<evidence type="ECO:0000313" key="6">
    <source>
        <dbReference type="Proteomes" id="UP001153069"/>
    </source>
</evidence>
<feature type="coiled-coil region" evidence="2">
    <location>
        <begin position="140"/>
        <end position="167"/>
    </location>
</feature>
<evidence type="ECO:0000256" key="2">
    <source>
        <dbReference type="SAM" id="Coils"/>
    </source>
</evidence>
<keyword evidence="1 5" id="KW-0418">Kinase</keyword>
<keyword evidence="6" id="KW-1185">Reference proteome</keyword>
<reference evidence="5" key="1">
    <citation type="submission" date="2020-06" db="EMBL/GenBank/DDBJ databases">
        <authorList>
            <consortium name="Plant Systems Biology data submission"/>
        </authorList>
    </citation>
    <scope>NUCLEOTIDE SEQUENCE</scope>
    <source>
        <strain evidence="5">D6</strain>
    </source>
</reference>
<dbReference type="GO" id="GO:0005524">
    <property type="term" value="F:ATP binding"/>
    <property type="evidence" value="ECO:0007669"/>
    <property type="project" value="UniProtKB-UniRule"/>
</dbReference>
<dbReference type="GO" id="GO:0005759">
    <property type="term" value="C:mitochondrial matrix"/>
    <property type="evidence" value="ECO:0007669"/>
    <property type="project" value="UniProtKB-SubCell"/>
</dbReference>
<dbReference type="InterPro" id="IPR003594">
    <property type="entry name" value="HATPase_dom"/>
</dbReference>
<proteinExistence type="inferred from homology"/>
<dbReference type="EC" id="2.7.11.-" evidence="1"/>
<evidence type="ECO:0000313" key="5">
    <source>
        <dbReference type="EMBL" id="CAB9529353.1"/>
    </source>
</evidence>
<dbReference type="EMBL" id="CAICTM010002474">
    <property type="protein sequence ID" value="CAB9529353.1"/>
    <property type="molecule type" value="Genomic_DNA"/>
</dbReference>